<feature type="region of interest" description="Disordered" evidence="1">
    <location>
        <begin position="775"/>
        <end position="794"/>
    </location>
</feature>
<feature type="region of interest" description="Disordered" evidence="1">
    <location>
        <begin position="239"/>
        <end position="278"/>
    </location>
</feature>
<feature type="region of interest" description="Disordered" evidence="1">
    <location>
        <begin position="1"/>
        <end position="101"/>
    </location>
</feature>
<dbReference type="GeneID" id="9060917"/>
<feature type="compositionally biased region" description="Polar residues" evidence="1">
    <location>
        <begin position="73"/>
        <end position="93"/>
    </location>
</feature>
<dbReference type="RefSeq" id="XP_002784209.1">
    <property type="nucleotide sequence ID" value="XM_002784163.1"/>
</dbReference>
<feature type="compositionally biased region" description="Basic and acidic residues" evidence="1">
    <location>
        <begin position="512"/>
        <end position="525"/>
    </location>
</feature>
<dbReference type="OMA" id="TIRFHQE"/>
<sequence length="794" mass="85794">MPVPTRRISDEFDEAVVISQSEADMDTPLGHIPTRGGAVTEPVSEAQLVSLDSSPRESVQGSASHSSSHSISMTVEQSPSRNEMTAEESTTVSHPGEGADEDSAFMETLNLLQEELQGVRETIRFHQERPLSPVQVTRVRLDQSPGTEESTTVSHPGEGADEDSAFMETLNLLQEELQGVRETIRFHQERPLSPVQVTRVRLDQSPGSESSSNRVEGGARVPEFDGGAIMDRNGLAQSQLRSPTATVAPIEATCTRPASDRPFSSYHSSSSSSSSAPAPLPLYLVRGGASVPSTADSSPPSTVSTSFANSGVHVRTGSLDSVAESPTIVEENREEEYEDDFEEITSEISRSRPASPAAKSATPRISVALDEVLEELVPVEEDLLNFDMPQPGSRVVGPMIESKTNGGAITSSSPRGGSAVMSAVGIRQSPRCIQWSAVAASYRQSSPEATVRTHDALTSADPPSVVGSLLGCEGLGSVVHDVFEEAVGTPTPRPSSHQTSGPASSTSSRGATPREVRVGYTEHRRATGSLPRPRAVGERETHLEATDKAESSHKKHTAASQYGSIEGIEILASVDRSVLCPTLLNYPCPLCHSPGPVAVPAGHSLESGARDLWMECLPHLRPRKPVVSPLDRFLTKHFKLGPILNGSEEVATELEQACRHWQRGLQAADEGEWTAAIDAYRLSLEALPSRGGFEYVRHWNATLLYHAGGNGQARDRELREWRRLDDWFCDGARETQEQFAPTAKGRTKYLSATRPLLMSNGRRILSKRLNCRDSRGNAEAPLMHNIPDDLQDSD</sequence>
<feature type="compositionally biased region" description="Polar residues" evidence="1">
    <location>
        <begin position="494"/>
        <end position="510"/>
    </location>
</feature>
<feature type="compositionally biased region" description="Low complexity" evidence="1">
    <location>
        <begin position="62"/>
        <end position="72"/>
    </location>
</feature>
<feature type="region of interest" description="Disordered" evidence="1">
    <location>
        <begin position="317"/>
        <end position="339"/>
    </location>
</feature>
<feature type="compositionally biased region" description="Polar residues" evidence="1">
    <location>
        <begin position="291"/>
        <end position="309"/>
    </location>
</feature>
<organism evidence="3">
    <name type="scientific">Perkinsus marinus (strain ATCC 50983 / TXsc)</name>
    <dbReference type="NCBI Taxonomy" id="423536"/>
    <lineage>
        <taxon>Eukaryota</taxon>
        <taxon>Sar</taxon>
        <taxon>Alveolata</taxon>
        <taxon>Perkinsozoa</taxon>
        <taxon>Perkinsea</taxon>
        <taxon>Perkinsida</taxon>
        <taxon>Perkinsidae</taxon>
        <taxon>Perkinsus</taxon>
    </lineage>
</organism>
<proteinExistence type="predicted"/>
<evidence type="ECO:0000313" key="2">
    <source>
        <dbReference type="EMBL" id="EER16005.1"/>
    </source>
</evidence>
<feature type="compositionally biased region" description="Polar residues" evidence="1">
    <location>
        <begin position="50"/>
        <end position="61"/>
    </location>
</feature>
<feature type="compositionally biased region" description="Low complexity" evidence="1">
    <location>
        <begin position="264"/>
        <end position="275"/>
    </location>
</feature>
<protein>
    <submittedName>
        <fullName evidence="2">Uncharacterized protein</fullName>
    </submittedName>
</protein>
<gene>
    <name evidence="2" type="ORF">Pmar_PMAR003468</name>
</gene>
<evidence type="ECO:0000256" key="1">
    <source>
        <dbReference type="SAM" id="MobiDB-lite"/>
    </source>
</evidence>
<name>C5KHE3_PERM5</name>
<evidence type="ECO:0000313" key="3">
    <source>
        <dbReference type="Proteomes" id="UP000007800"/>
    </source>
</evidence>
<dbReference type="EMBL" id="GG673069">
    <property type="protein sequence ID" value="EER16005.1"/>
    <property type="molecule type" value="Genomic_DNA"/>
</dbReference>
<feature type="region of interest" description="Disordered" evidence="1">
    <location>
        <begin position="487"/>
        <end position="559"/>
    </location>
</feature>
<keyword evidence="3" id="KW-1185">Reference proteome</keyword>
<feature type="region of interest" description="Disordered" evidence="1">
    <location>
        <begin position="141"/>
        <end position="160"/>
    </location>
</feature>
<feature type="region of interest" description="Disordered" evidence="1">
    <location>
        <begin position="290"/>
        <end position="309"/>
    </location>
</feature>
<dbReference type="InParanoid" id="C5KHE3"/>
<dbReference type="OrthoDB" id="436930at2759"/>
<reference evidence="2 3" key="1">
    <citation type="submission" date="2008-07" db="EMBL/GenBank/DDBJ databases">
        <authorList>
            <person name="El-Sayed N."/>
            <person name="Caler E."/>
            <person name="Inman J."/>
            <person name="Amedeo P."/>
            <person name="Hass B."/>
            <person name="Wortman J."/>
        </authorList>
    </citation>
    <scope>NUCLEOTIDE SEQUENCE [LARGE SCALE GENOMIC DNA]</scope>
    <source>
        <strain evidence="3">ATCC 50983 / TXsc</strain>
    </source>
</reference>
<feature type="compositionally biased region" description="Basic and acidic residues" evidence="1">
    <location>
        <begin position="535"/>
        <end position="552"/>
    </location>
</feature>
<dbReference type="AlphaFoldDB" id="C5KHE3"/>
<accession>C5KHE3</accession>
<dbReference type="Proteomes" id="UP000007800">
    <property type="component" value="Unassembled WGS sequence"/>
</dbReference>
<feature type="compositionally biased region" description="Polar residues" evidence="1">
    <location>
        <begin position="144"/>
        <end position="154"/>
    </location>
</feature>